<accession>A0A445DXW8</accession>
<dbReference type="EMBL" id="SDMP01000003">
    <property type="protein sequence ID" value="RYR67921.1"/>
    <property type="molecule type" value="Genomic_DNA"/>
</dbReference>
<evidence type="ECO:0000313" key="1">
    <source>
        <dbReference type="EMBL" id="RYR67921.1"/>
    </source>
</evidence>
<dbReference type="Proteomes" id="UP000289738">
    <property type="component" value="Chromosome A03"/>
</dbReference>
<gene>
    <name evidence="1" type="ORF">Ahy_A03g014386</name>
</gene>
<evidence type="ECO:0000313" key="2">
    <source>
        <dbReference type="Proteomes" id="UP000289738"/>
    </source>
</evidence>
<comment type="caution">
    <text evidence="1">The sequence shown here is derived from an EMBL/GenBank/DDBJ whole genome shotgun (WGS) entry which is preliminary data.</text>
</comment>
<keyword evidence="2" id="KW-1185">Reference proteome</keyword>
<dbReference type="AlphaFoldDB" id="A0A445DXW8"/>
<sequence length="151" mass="17300">MGQNPIPEISQQQQFSYTEISKKLRLKSVERPCKTLGHIPKSLGDLRGRRWVEGIDDTLKNHATQLNLDLNSSVWEWANDTEGWNKEKLKSYLPNNITARLLAQPPPNSNNGKDRQGWRLSEDGDYSVAATYRALANWPPPSTTNWSKLWQ</sequence>
<reference evidence="1 2" key="1">
    <citation type="submission" date="2019-01" db="EMBL/GenBank/DDBJ databases">
        <title>Sequencing of cultivated peanut Arachis hypogaea provides insights into genome evolution and oil improvement.</title>
        <authorList>
            <person name="Chen X."/>
        </authorList>
    </citation>
    <scope>NUCLEOTIDE SEQUENCE [LARGE SCALE GENOMIC DNA]</scope>
    <source>
        <strain evidence="2">cv. Fuhuasheng</strain>
        <tissue evidence="1">Leaves</tissue>
    </source>
</reference>
<proteinExistence type="predicted"/>
<protein>
    <submittedName>
        <fullName evidence="1">Uncharacterized protein</fullName>
    </submittedName>
</protein>
<organism evidence="1 2">
    <name type="scientific">Arachis hypogaea</name>
    <name type="common">Peanut</name>
    <dbReference type="NCBI Taxonomy" id="3818"/>
    <lineage>
        <taxon>Eukaryota</taxon>
        <taxon>Viridiplantae</taxon>
        <taxon>Streptophyta</taxon>
        <taxon>Embryophyta</taxon>
        <taxon>Tracheophyta</taxon>
        <taxon>Spermatophyta</taxon>
        <taxon>Magnoliopsida</taxon>
        <taxon>eudicotyledons</taxon>
        <taxon>Gunneridae</taxon>
        <taxon>Pentapetalae</taxon>
        <taxon>rosids</taxon>
        <taxon>fabids</taxon>
        <taxon>Fabales</taxon>
        <taxon>Fabaceae</taxon>
        <taxon>Papilionoideae</taxon>
        <taxon>50 kb inversion clade</taxon>
        <taxon>dalbergioids sensu lato</taxon>
        <taxon>Dalbergieae</taxon>
        <taxon>Pterocarpus clade</taxon>
        <taxon>Arachis</taxon>
    </lineage>
</organism>
<name>A0A445DXW8_ARAHY</name>